<evidence type="ECO:0000313" key="8">
    <source>
        <dbReference type="Proteomes" id="UP000178429"/>
    </source>
</evidence>
<keyword evidence="1 3" id="KW-0689">Ribosomal protein</keyword>
<dbReference type="Gene3D" id="3.90.930.12">
    <property type="entry name" value="Ribosomal protein L6, alpha-beta domain"/>
    <property type="match status" value="2"/>
</dbReference>
<dbReference type="InterPro" id="IPR000702">
    <property type="entry name" value="Ribosomal_uL6-like"/>
</dbReference>
<evidence type="ECO:0000256" key="1">
    <source>
        <dbReference type="ARBA" id="ARBA00022980"/>
    </source>
</evidence>
<dbReference type="InterPro" id="IPR019906">
    <property type="entry name" value="Ribosomal_uL6_bac-type"/>
</dbReference>
<proteinExistence type="inferred from homology"/>
<evidence type="ECO:0000256" key="3">
    <source>
        <dbReference type="HAMAP-Rule" id="MF_01365"/>
    </source>
</evidence>
<accession>A0A1F8C1W6</accession>
<evidence type="ECO:0000313" key="7">
    <source>
        <dbReference type="EMBL" id="OGM70354.1"/>
    </source>
</evidence>
<dbReference type="PANTHER" id="PTHR11655:SF14">
    <property type="entry name" value="LARGE RIBOSOMAL SUBUNIT PROTEIN UL6M"/>
    <property type="match status" value="1"/>
</dbReference>
<dbReference type="GO" id="GO:0019843">
    <property type="term" value="F:rRNA binding"/>
    <property type="evidence" value="ECO:0007669"/>
    <property type="project" value="UniProtKB-UniRule"/>
</dbReference>
<evidence type="ECO:0000256" key="4">
    <source>
        <dbReference type="RuleBase" id="RU003869"/>
    </source>
</evidence>
<dbReference type="GO" id="GO:0002181">
    <property type="term" value="P:cytoplasmic translation"/>
    <property type="evidence" value="ECO:0007669"/>
    <property type="project" value="TreeGrafter"/>
</dbReference>
<evidence type="ECO:0000256" key="5">
    <source>
        <dbReference type="RuleBase" id="RU003870"/>
    </source>
</evidence>
<gene>
    <name evidence="3" type="primary">rplF</name>
    <name evidence="7" type="ORF">A2975_03840</name>
</gene>
<dbReference type="PANTHER" id="PTHR11655">
    <property type="entry name" value="60S/50S RIBOSOMAL PROTEIN L6/L9"/>
    <property type="match status" value="1"/>
</dbReference>
<keyword evidence="3 5" id="KW-0699">rRNA-binding</keyword>
<keyword evidence="3 5" id="KW-0694">RNA-binding</keyword>
<name>A0A1F8C1W6_9BACT</name>
<feature type="domain" description="Large ribosomal subunit protein uL6 alpha-beta" evidence="6">
    <location>
        <begin position="90"/>
        <end position="163"/>
    </location>
</feature>
<dbReference type="InterPro" id="IPR036789">
    <property type="entry name" value="Ribosomal_uL6-like_a/b-dom_sf"/>
</dbReference>
<dbReference type="Pfam" id="PF00347">
    <property type="entry name" value="Ribosomal_L6"/>
    <property type="match status" value="2"/>
</dbReference>
<dbReference type="NCBIfam" id="TIGR03654">
    <property type="entry name" value="L6_bact"/>
    <property type="match status" value="1"/>
</dbReference>
<comment type="subunit">
    <text evidence="3">Part of the 50S ribosomal subunit.</text>
</comment>
<comment type="similarity">
    <text evidence="3 4">Belongs to the universal ribosomal protein uL6 family.</text>
</comment>
<dbReference type="InterPro" id="IPR020040">
    <property type="entry name" value="Ribosomal_uL6_a/b-dom"/>
</dbReference>
<dbReference type="PIRSF" id="PIRSF002162">
    <property type="entry name" value="Ribosomal_L6"/>
    <property type="match status" value="1"/>
</dbReference>
<dbReference type="Proteomes" id="UP000178429">
    <property type="component" value="Unassembled WGS sequence"/>
</dbReference>
<evidence type="ECO:0000259" key="6">
    <source>
        <dbReference type="Pfam" id="PF00347"/>
    </source>
</evidence>
<dbReference type="PROSITE" id="PS00525">
    <property type="entry name" value="RIBOSOMAL_L6_1"/>
    <property type="match status" value="1"/>
</dbReference>
<comment type="caution">
    <text evidence="7">The sequence shown here is derived from an EMBL/GenBank/DDBJ whole genome shotgun (WGS) entry which is preliminary data.</text>
</comment>
<feature type="domain" description="Large ribosomal subunit protein uL6 alpha-beta" evidence="6">
    <location>
        <begin position="12"/>
        <end position="82"/>
    </location>
</feature>
<comment type="function">
    <text evidence="3 5">This protein binds to the 23S rRNA, and is important in its secondary structure. It is located near the subunit interface in the base of the L7/L12 stalk, and near the tRNA binding site of the peptidyltransferase center.</text>
</comment>
<dbReference type="GO" id="GO:0003735">
    <property type="term" value="F:structural constituent of ribosome"/>
    <property type="evidence" value="ECO:0007669"/>
    <property type="project" value="UniProtKB-UniRule"/>
</dbReference>
<dbReference type="InterPro" id="IPR002358">
    <property type="entry name" value="Ribosomal_uL6_CS"/>
</dbReference>
<sequence length="181" mass="19152">MARMGKQPVLLPEGVTAEVSAGAIGISGPKGTLQRKLPRGLAVTTVADSLVVEKKKNTKDADALQGTIRAHILNMVSGVTQGWEKKLEIVGAGYRAEMKDGKLVLAIGYSHPVIFDAPEGISFAVEKLDITVAGADREVVGQTAARIRAARPPDVYKGKGIRYKGEVVRKKPGKQAAKVGE</sequence>
<protein>
    <recommendedName>
        <fullName evidence="3">Large ribosomal subunit protein uL6</fullName>
    </recommendedName>
</protein>
<dbReference type="STRING" id="1802525.A2975_03840"/>
<evidence type="ECO:0000256" key="2">
    <source>
        <dbReference type="ARBA" id="ARBA00023274"/>
    </source>
</evidence>
<dbReference type="EMBL" id="MGHL01000006">
    <property type="protein sequence ID" value="OGM70354.1"/>
    <property type="molecule type" value="Genomic_DNA"/>
</dbReference>
<dbReference type="GO" id="GO:0022625">
    <property type="term" value="C:cytosolic large ribosomal subunit"/>
    <property type="evidence" value="ECO:0007669"/>
    <property type="project" value="UniProtKB-UniRule"/>
</dbReference>
<reference evidence="7 8" key="1">
    <citation type="journal article" date="2016" name="Nat. Commun.">
        <title>Thousands of microbial genomes shed light on interconnected biogeochemical processes in an aquifer system.</title>
        <authorList>
            <person name="Anantharaman K."/>
            <person name="Brown C.T."/>
            <person name="Hug L.A."/>
            <person name="Sharon I."/>
            <person name="Castelle C.J."/>
            <person name="Probst A.J."/>
            <person name="Thomas B.C."/>
            <person name="Singh A."/>
            <person name="Wilkins M.J."/>
            <person name="Karaoz U."/>
            <person name="Brodie E.L."/>
            <person name="Williams K.H."/>
            <person name="Hubbard S.S."/>
            <person name="Banfield J.F."/>
        </authorList>
    </citation>
    <scope>NUCLEOTIDE SEQUENCE [LARGE SCALE GENOMIC DNA]</scope>
</reference>
<dbReference type="AlphaFoldDB" id="A0A1F8C1W6"/>
<dbReference type="SUPFAM" id="SSF56053">
    <property type="entry name" value="Ribosomal protein L6"/>
    <property type="match status" value="2"/>
</dbReference>
<dbReference type="PRINTS" id="PR00059">
    <property type="entry name" value="RIBOSOMALL6"/>
</dbReference>
<dbReference type="HAMAP" id="MF_01365_B">
    <property type="entry name" value="Ribosomal_uL6_B"/>
    <property type="match status" value="1"/>
</dbReference>
<keyword evidence="2 3" id="KW-0687">Ribonucleoprotein</keyword>
<organism evidence="7 8">
    <name type="scientific">Candidatus Woesebacteria bacterium RIFCSPLOWO2_01_FULL_44_14</name>
    <dbReference type="NCBI Taxonomy" id="1802525"/>
    <lineage>
        <taxon>Bacteria</taxon>
        <taxon>Candidatus Woeseibacteriota</taxon>
    </lineage>
</organism>